<feature type="transmembrane region" description="Helical" evidence="2">
    <location>
        <begin position="7"/>
        <end position="27"/>
    </location>
</feature>
<evidence type="ECO:0000256" key="1">
    <source>
        <dbReference type="SAM" id="MobiDB-lite"/>
    </source>
</evidence>
<dbReference type="RefSeq" id="WP_225698877.1">
    <property type="nucleotide sequence ID" value="NZ_JAIXNE010000005.1"/>
</dbReference>
<reference evidence="3" key="1">
    <citation type="submission" date="2021-09" db="EMBL/GenBank/DDBJ databases">
        <title>Fulvivirga sp. isolated from coastal sediment.</title>
        <authorList>
            <person name="Yu H."/>
        </authorList>
    </citation>
    <scope>NUCLEOTIDE SEQUENCE</scope>
    <source>
        <strain evidence="3">1062</strain>
    </source>
</reference>
<sequence>MSTFRYVFLLIYFLFHALLLMGSILTISKIRESDFKFINGFINDENLLLNSSNLITFTVLGLILFGINALMLWMDSGREKKKLEAKDREIVELKAKLFDIHGTKPVSSGKPAIESEPNKSQED</sequence>
<evidence type="ECO:0008006" key="5">
    <source>
        <dbReference type="Google" id="ProtNLM"/>
    </source>
</evidence>
<keyword evidence="2" id="KW-0472">Membrane</keyword>
<organism evidence="3 4">
    <name type="scientific">Fulvivirga sedimenti</name>
    <dbReference type="NCBI Taxonomy" id="2879465"/>
    <lineage>
        <taxon>Bacteria</taxon>
        <taxon>Pseudomonadati</taxon>
        <taxon>Bacteroidota</taxon>
        <taxon>Cytophagia</taxon>
        <taxon>Cytophagales</taxon>
        <taxon>Fulvivirgaceae</taxon>
        <taxon>Fulvivirga</taxon>
    </lineage>
</organism>
<dbReference type="EMBL" id="JAIXNE010000005">
    <property type="protein sequence ID" value="MCA6078016.1"/>
    <property type="molecule type" value="Genomic_DNA"/>
</dbReference>
<feature type="transmembrane region" description="Helical" evidence="2">
    <location>
        <begin position="54"/>
        <end position="73"/>
    </location>
</feature>
<comment type="caution">
    <text evidence="3">The sequence shown here is derived from an EMBL/GenBank/DDBJ whole genome shotgun (WGS) entry which is preliminary data.</text>
</comment>
<protein>
    <recommendedName>
        <fullName evidence="5">Lipopolysaccharide assembly protein A domain-containing protein</fullName>
    </recommendedName>
</protein>
<proteinExistence type="predicted"/>
<evidence type="ECO:0000313" key="4">
    <source>
        <dbReference type="Proteomes" id="UP001139409"/>
    </source>
</evidence>
<feature type="region of interest" description="Disordered" evidence="1">
    <location>
        <begin position="102"/>
        <end position="123"/>
    </location>
</feature>
<evidence type="ECO:0000256" key="2">
    <source>
        <dbReference type="SAM" id="Phobius"/>
    </source>
</evidence>
<keyword evidence="2" id="KW-0812">Transmembrane</keyword>
<name>A0A9X1L2C2_9BACT</name>
<accession>A0A9X1L2C2</accession>
<keyword evidence="2" id="KW-1133">Transmembrane helix</keyword>
<gene>
    <name evidence="3" type="ORF">LDX50_24290</name>
</gene>
<evidence type="ECO:0000313" key="3">
    <source>
        <dbReference type="EMBL" id="MCA6078016.1"/>
    </source>
</evidence>
<dbReference type="AlphaFoldDB" id="A0A9X1L2C2"/>
<keyword evidence="4" id="KW-1185">Reference proteome</keyword>
<dbReference type="Proteomes" id="UP001139409">
    <property type="component" value="Unassembled WGS sequence"/>
</dbReference>